<keyword evidence="1" id="KW-0645">Protease</keyword>
<comment type="caution">
    <text evidence="2">The sequence shown here is derived from an EMBL/GenBank/DDBJ whole genome shotgun (WGS) entry which is preliminary data.</text>
</comment>
<evidence type="ECO:0000256" key="1">
    <source>
        <dbReference type="ARBA" id="ARBA00022750"/>
    </source>
</evidence>
<dbReference type="CDD" id="cd00303">
    <property type="entry name" value="retropepsin_like"/>
    <property type="match status" value="1"/>
</dbReference>
<dbReference type="PROSITE" id="PS00141">
    <property type="entry name" value="ASP_PROTEASE"/>
    <property type="match status" value="1"/>
</dbReference>
<evidence type="ECO:0000313" key="2">
    <source>
        <dbReference type="EMBL" id="OJA12462.1"/>
    </source>
</evidence>
<accession>A0A1J8PTC7</accession>
<evidence type="ECO:0008006" key="4">
    <source>
        <dbReference type="Google" id="ProtNLM"/>
    </source>
</evidence>
<dbReference type="OrthoDB" id="2676613at2759"/>
<evidence type="ECO:0000313" key="3">
    <source>
        <dbReference type="Proteomes" id="UP000183567"/>
    </source>
</evidence>
<protein>
    <recommendedName>
        <fullName evidence="4">Peptidase A2 domain-containing protein</fullName>
    </recommendedName>
</protein>
<dbReference type="STRING" id="180088.A0A1J8PTC7"/>
<reference evidence="2 3" key="1">
    <citation type="submission" date="2016-03" db="EMBL/GenBank/DDBJ databases">
        <title>Comparative genomics of the ectomycorrhizal sister species Rhizopogon vinicolor and Rhizopogon vesiculosus (Basidiomycota: Boletales) reveals a divergence of the mating type B locus.</title>
        <authorList>
            <person name="Mujic A.B."/>
            <person name="Kuo A."/>
            <person name="Tritt A."/>
            <person name="Lipzen A."/>
            <person name="Chen C."/>
            <person name="Johnson J."/>
            <person name="Sharma A."/>
            <person name="Barry K."/>
            <person name="Grigoriev I.V."/>
            <person name="Spatafora J.W."/>
        </authorList>
    </citation>
    <scope>NUCLEOTIDE SEQUENCE [LARGE SCALE GENOMIC DNA]</scope>
    <source>
        <strain evidence="2 3">AM-OR11-056</strain>
    </source>
</reference>
<dbReference type="Proteomes" id="UP000183567">
    <property type="component" value="Unassembled WGS sequence"/>
</dbReference>
<organism evidence="2 3">
    <name type="scientific">Rhizopogon vesiculosus</name>
    <dbReference type="NCBI Taxonomy" id="180088"/>
    <lineage>
        <taxon>Eukaryota</taxon>
        <taxon>Fungi</taxon>
        <taxon>Dikarya</taxon>
        <taxon>Basidiomycota</taxon>
        <taxon>Agaricomycotina</taxon>
        <taxon>Agaricomycetes</taxon>
        <taxon>Agaricomycetidae</taxon>
        <taxon>Boletales</taxon>
        <taxon>Suillineae</taxon>
        <taxon>Rhizopogonaceae</taxon>
        <taxon>Rhizopogon</taxon>
    </lineage>
</organism>
<dbReference type="Pfam" id="PF13975">
    <property type="entry name" value="gag-asp_proteas"/>
    <property type="match status" value="1"/>
</dbReference>
<sequence length="231" mass="26020">GGDKSDLEAFVREKVVKELKATKEKKLNNLFVVLGTFESEFADVEEVRLGNKDEHFYIPISLKGKNKEKKVKALVDSGASTLFLSKKFVEQNNVSTRKLLRPIPVRNIDGSLNSEGSMTEYTVLNLTIGDHEEKEAAFMITDIGSESVIIGIDWLRFHNPEIDWNTGKFSLSRCPIKCIAKAKKKPTKAKKEVVEEELPPLLPVKDDDNEDLNQVIKGVFMKEHSRGVSME</sequence>
<dbReference type="AlphaFoldDB" id="A0A1J8PTC7"/>
<gene>
    <name evidence="2" type="ORF">AZE42_12913</name>
</gene>
<dbReference type="Gene3D" id="2.40.70.10">
    <property type="entry name" value="Acid Proteases"/>
    <property type="match status" value="1"/>
</dbReference>
<dbReference type="SUPFAM" id="SSF50630">
    <property type="entry name" value="Acid proteases"/>
    <property type="match status" value="1"/>
</dbReference>
<feature type="non-terminal residue" evidence="2">
    <location>
        <position position="231"/>
    </location>
</feature>
<feature type="non-terminal residue" evidence="2">
    <location>
        <position position="1"/>
    </location>
</feature>
<keyword evidence="1" id="KW-0064">Aspartyl protease</keyword>
<proteinExistence type="predicted"/>
<dbReference type="EMBL" id="LVVM01004653">
    <property type="protein sequence ID" value="OJA12462.1"/>
    <property type="molecule type" value="Genomic_DNA"/>
</dbReference>
<dbReference type="InterPro" id="IPR021109">
    <property type="entry name" value="Peptidase_aspartic_dom_sf"/>
</dbReference>
<dbReference type="InterPro" id="IPR001969">
    <property type="entry name" value="Aspartic_peptidase_AS"/>
</dbReference>
<dbReference type="GO" id="GO:0004190">
    <property type="term" value="F:aspartic-type endopeptidase activity"/>
    <property type="evidence" value="ECO:0007669"/>
    <property type="project" value="UniProtKB-KW"/>
</dbReference>
<keyword evidence="1" id="KW-0378">Hydrolase</keyword>
<dbReference type="GO" id="GO:0006508">
    <property type="term" value="P:proteolysis"/>
    <property type="evidence" value="ECO:0007669"/>
    <property type="project" value="InterPro"/>
</dbReference>
<keyword evidence="3" id="KW-1185">Reference proteome</keyword>
<name>A0A1J8PTC7_9AGAM</name>